<comment type="caution">
    <text evidence="1">The sequence shown here is derived from an EMBL/GenBank/DDBJ whole genome shotgun (WGS) entry which is preliminary data.</text>
</comment>
<protein>
    <submittedName>
        <fullName evidence="1">Uncharacterized protein</fullName>
    </submittedName>
</protein>
<name>A0A4U3FLY4_9GAMM</name>
<accession>A0A4U3FLY4</accession>
<dbReference type="Proteomes" id="UP000306393">
    <property type="component" value="Unassembled WGS sequence"/>
</dbReference>
<organism evidence="1 2">
    <name type="scientific">Erwinia persicina</name>
    <dbReference type="NCBI Taxonomy" id="55211"/>
    <lineage>
        <taxon>Bacteria</taxon>
        <taxon>Pseudomonadati</taxon>
        <taxon>Pseudomonadota</taxon>
        <taxon>Gammaproteobacteria</taxon>
        <taxon>Enterobacterales</taxon>
        <taxon>Erwiniaceae</taxon>
        <taxon>Erwinia</taxon>
    </lineage>
</organism>
<gene>
    <name evidence="1" type="ORF">EpCFBP13511_00155</name>
</gene>
<dbReference type="OrthoDB" id="6556423at2"/>
<evidence type="ECO:0000313" key="2">
    <source>
        <dbReference type="Proteomes" id="UP000306393"/>
    </source>
</evidence>
<dbReference type="RefSeq" id="WP_137268446.1">
    <property type="nucleotide sequence ID" value="NZ_QGAC01000001.1"/>
</dbReference>
<evidence type="ECO:0000313" key="1">
    <source>
        <dbReference type="EMBL" id="TKJ94814.1"/>
    </source>
</evidence>
<sequence>MNNPDPRMHIRITDDGYVLHNETGIAAYNKNGAGLFKINGQGLPDNIEVHDQSSKTECSEGAFYAPENEMSEQTVKKIRELVNKTTKEVIRNEQRPGGSLYAMQKDGGSALNNCKIRFGDSKSLPYPLGGFPHPKRTIALTVSGLEEWTDGILHGTTVQVSVYQGDKLLRSKVITGKTSTPYTQTFEVNASCGDLTVTHNRPDLPLLKVSAEFVK</sequence>
<reference evidence="1 2" key="1">
    <citation type="journal article" date="2019" name="Sci. Rep.">
        <title>Differences in resource use lead to coexistence of seed-transmitted microbial populations.</title>
        <authorList>
            <person name="Torres-Cortes G."/>
            <person name="Garcia B.J."/>
            <person name="Compant S."/>
            <person name="Rezki S."/>
            <person name="Jones P."/>
            <person name="Preveaux A."/>
            <person name="Briand M."/>
            <person name="Roulet A."/>
            <person name="Bouchez O."/>
            <person name="Jacobson D."/>
            <person name="Barret M."/>
        </authorList>
    </citation>
    <scope>NUCLEOTIDE SEQUENCE [LARGE SCALE GENOMIC DNA]</scope>
    <source>
        <strain evidence="1 2">CFBP13511</strain>
    </source>
</reference>
<dbReference type="EMBL" id="QGAC01000001">
    <property type="protein sequence ID" value="TKJ94814.1"/>
    <property type="molecule type" value="Genomic_DNA"/>
</dbReference>
<proteinExistence type="predicted"/>
<dbReference type="AlphaFoldDB" id="A0A4U3FLY4"/>